<keyword evidence="1" id="KW-0472">Membrane</keyword>
<name>A0A6N7X9U3_9ACTN</name>
<sequence length="149" mass="16426">METYKSLIYWGVTSGIGYVVTAVLTEGDPRDDHVATVWLIVLAIALAIYVALSGAAAARRREAEAKKHDELVDSALKVLLRQKLVSEHDRLVALGDADDTQRRAWMASYETYESLCEATGDHNGVVDAYKEDVLGLPPWDGTARHGREE</sequence>
<dbReference type="RefSeq" id="WP_154540139.1">
    <property type="nucleotide sequence ID" value="NZ_VUND01000001.1"/>
</dbReference>
<keyword evidence="1" id="KW-1133">Transmembrane helix</keyword>
<comment type="caution">
    <text evidence="2">The sequence shown here is derived from an EMBL/GenBank/DDBJ whole genome shotgun (WGS) entry which is preliminary data.</text>
</comment>
<accession>A0A6N7X9U3</accession>
<evidence type="ECO:0000313" key="3">
    <source>
        <dbReference type="Proteomes" id="UP000434342"/>
    </source>
</evidence>
<dbReference type="EMBL" id="VUND01000001">
    <property type="protein sequence ID" value="MST60049.1"/>
    <property type="molecule type" value="Genomic_DNA"/>
</dbReference>
<proteinExistence type="predicted"/>
<dbReference type="AlphaFoldDB" id="A0A6N7X9U3"/>
<gene>
    <name evidence="2" type="ORF">FYJ69_03835</name>
</gene>
<protein>
    <submittedName>
        <fullName evidence="2">Uncharacterized protein</fullName>
    </submittedName>
</protein>
<feature type="transmembrane region" description="Helical" evidence="1">
    <location>
        <begin position="37"/>
        <end position="58"/>
    </location>
</feature>
<evidence type="ECO:0000256" key="1">
    <source>
        <dbReference type="SAM" id="Phobius"/>
    </source>
</evidence>
<dbReference type="Proteomes" id="UP000434342">
    <property type="component" value="Unassembled WGS sequence"/>
</dbReference>
<feature type="transmembrane region" description="Helical" evidence="1">
    <location>
        <begin position="7"/>
        <end position="25"/>
    </location>
</feature>
<evidence type="ECO:0000313" key="2">
    <source>
        <dbReference type="EMBL" id="MST60049.1"/>
    </source>
</evidence>
<keyword evidence="1" id="KW-0812">Transmembrane</keyword>
<organism evidence="2 3">
    <name type="scientific">Parafannyhessea umbonata</name>
    <dbReference type="NCBI Taxonomy" id="604330"/>
    <lineage>
        <taxon>Bacteria</taxon>
        <taxon>Bacillati</taxon>
        <taxon>Actinomycetota</taxon>
        <taxon>Coriobacteriia</taxon>
        <taxon>Coriobacteriales</taxon>
        <taxon>Atopobiaceae</taxon>
        <taxon>Parafannyhessea</taxon>
    </lineage>
</organism>
<reference evidence="2 3" key="1">
    <citation type="submission" date="2019-08" db="EMBL/GenBank/DDBJ databases">
        <title>In-depth cultivation of the pig gut microbiome towards novel bacterial diversity and tailored functional studies.</title>
        <authorList>
            <person name="Wylensek D."/>
            <person name="Hitch T.C.A."/>
            <person name="Clavel T."/>
        </authorList>
    </citation>
    <scope>NUCLEOTIDE SEQUENCE [LARGE SCALE GENOMIC DNA]</scope>
    <source>
        <strain evidence="2 3">WB01_CNA04</strain>
    </source>
</reference>